<organism evidence="2 3">
    <name type="scientific">Crucibulum laeve</name>
    <dbReference type="NCBI Taxonomy" id="68775"/>
    <lineage>
        <taxon>Eukaryota</taxon>
        <taxon>Fungi</taxon>
        <taxon>Dikarya</taxon>
        <taxon>Basidiomycota</taxon>
        <taxon>Agaricomycotina</taxon>
        <taxon>Agaricomycetes</taxon>
        <taxon>Agaricomycetidae</taxon>
        <taxon>Agaricales</taxon>
        <taxon>Agaricineae</taxon>
        <taxon>Nidulariaceae</taxon>
        <taxon>Crucibulum</taxon>
    </lineage>
</organism>
<accession>A0A5C3LXN9</accession>
<dbReference type="EMBL" id="ML213612">
    <property type="protein sequence ID" value="TFK36668.1"/>
    <property type="molecule type" value="Genomic_DNA"/>
</dbReference>
<evidence type="ECO:0000313" key="2">
    <source>
        <dbReference type="EMBL" id="TFK36668.1"/>
    </source>
</evidence>
<feature type="signal peptide" evidence="1">
    <location>
        <begin position="1"/>
        <end position="24"/>
    </location>
</feature>
<keyword evidence="3" id="KW-1185">Reference proteome</keyword>
<keyword evidence="1" id="KW-0732">Signal</keyword>
<dbReference type="Proteomes" id="UP000308652">
    <property type="component" value="Unassembled WGS sequence"/>
</dbReference>
<evidence type="ECO:0000256" key="1">
    <source>
        <dbReference type="SAM" id="SignalP"/>
    </source>
</evidence>
<name>A0A5C3LXN9_9AGAR</name>
<dbReference type="AlphaFoldDB" id="A0A5C3LXN9"/>
<protein>
    <submittedName>
        <fullName evidence="2">Uncharacterized protein</fullName>
    </submittedName>
</protein>
<evidence type="ECO:0000313" key="3">
    <source>
        <dbReference type="Proteomes" id="UP000308652"/>
    </source>
</evidence>
<feature type="chain" id="PRO_5022996492" evidence="1">
    <location>
        <begin position="25"/>
        <end position="84"/>
    </location>
</feature>
<proteinExistence type="predicted"/>
<sequence length="84" mass="9098">MKGFIAASLHFTVIVSILLTSASAVVVHPQAAKNASGLQCYKTCYDSPLALCNSFSQLHEVDKCWKCCLNPNSAQDAMGSLREY</sequence>
<reference evidence="2 3" key="1">
    <citation type="journal article" date="2019" name="Nat. Ecol. Evol.">
        <title>Megaphylogeny resolves global patterns of mushroom evolution.</title>
        <authorList>
            <person name="Varga T."/>
            <person name="Krizsan K."/>
            <person name="Foldi C."/>
            <person name="Dima B."/>
            <person name="Sanchez-Garcia M."/>
            <person name="Sanchez-Ramirez S."/>
            <person name="Szollosi G.J."/>
            <person name="Szarkandi J.G."/>
            <person name="Papp V."/>
            <person name="Albert L."/>
            <person name="Andreopoulos W."/>
            <person name="Angelini C."/>
            <person name="Antonin V."/>
            <person name="Barry K.W."/>
            <person name="Bougher N.L."/>
            <person name="Buchanan P."/>
            <person name="Buyck B."/>
            <person name="Bense V."/>
            <person name="Catcheside P."/>
            <person name="Chovatia M."/>
            <person name="Cooper J."/>
            <person name="Damon W."/>
            <person name="Desjardin D."/>
            <person name="Finy P."/>
            <person name="Geml J."/>
            <person name="Haridas S."/>
            <person name="Hughes K."/>
            <person name="Justo A."/>
            <person name="Karasinski D."/>
            <person name="Kautmanova I."/>
            <person name="Kiss B."/>
            <person name="Kocsube S."/>
            <person name="Kotiranta H."/>
            <person name="LaButti K.M."/>
            <person name="Lechner B.E."/>
            <person name="Liimatainen K."/>
            <person name="Lipzen A."/>
            <person name="Lukacs Z."/>
            <person name="Mihaltcheva S."/>
            <person name="Morgado L.N."/>
            <person name="Niskanen T."/>
            <person name="Noordeloos M.E."/>
            <person name="Ohm R.A."/>
            <person name="Ortiz-Santana B."/>
            <person name="Ovrebo C."/>
            <person name="Racz N."/>
            <person name="Riley R."/>
            <person name="Savchenko A."/>
            <person name="Shiryaev A."/>
            <person name="Soop K."/>
            <person name="Spirin V."/>
            <person name="Szebenyi C."/>
            <person name="Tomsovsky M."/>
            <person name="Tulloss R.E."/>
            <person name="Uehling J."/>
            <person name="Grigoriev I.V."/>
            <person name="Vagvolgyi C."/>
            <person name="Papp T."/>
            <person name="Martin F.M."/>
            <person name="Miettinen O."/>
            <person name="Hibbett D.S."/>
            <person name="Nagy L.G."/>
        </authorList>
    </citation>
    <scope>NUCLEOTIDE SEQUENCE [LARGE SCALE GENOMIC DNA]</scope>
    <source>
        <strain evidence="2 3">CBS 166.37</strain>
    </source>
</reference>
<gene>
    <name evidence="2" type="ORF">BDQ12DRAFT_686302</name>
</gene>